<organism evidence="2 3">
    <name type="scientific">Calicophoron daubneyi</name>
    <name type="common">Rumen fluke</name>
    <name type="synonym">Paramphistomum daubneyi</name>
    <dbReference type="NCBI Taxonomy" id="300641"/>
    <lineage>
        <taxon>Eukaryota</taxon>
        <taxon>Metazoa</taxon>
        <taxon>Spiralia</taxon>
        <taxon>Lophotrochozoa</taxon>
        <taxon>Platyhelminthes</taxon>
        <taxon>Trematoda</taxon>
        <taxon>Digenea</taxon>
        <taxon>Plagiorchiida</taxon>
        <taxon>Pronocephalata</taxon>
        <taxon>Paramphistomoidea</taxon>
        <taxon>Paramphistomidae</taxon>
        <taxon>Calicophoron</taxon>
    </lineage>
</organism>
<dbReference type="Proteomes" id="UP001497525">
    <property type="component" value="Unassembled WGS sequence"/>
</dbReference>
<gene>
    <name evidence="2" type="ORF">CDAUBV1_LOCUS11431</name>
</gene>
<keyword evidence="1" id="KW-0732">Signal</keyword>
<dbReference type="EMBL" id="CAXLJL010000378">
    <property type="protein sequence ID" value="CAL5137167.1"/>
    <property type="molecule type" value="Genomic_DNA"/>
</dbReference>
<proteinExistence type="predicted"/>
<evidence type="ECO:0000313" key="2">
    <source>
        <dbReference type="EMBL" id="CAL5137167.1"/>
    </source>
</evidence>
<reference evidence="2" key="1">
    <citation type="submission" date="2024-06" db="EMBL/GenBank/DDBJ databases">
        <authorList>
            <person name="Liu X."/>
            <person name="Lenzi L."/>
            <person name="Haldenby T S."/>
            <person name="Uol C."/>
        </authorList>
    </citation>
    <scope>NUCLEOTIDE SEQUENCE</scope>
</reference>
<evidence type="ECO:0000256" key="1">
    <source>
        <dbReference type="SAM" id="SignalP"/>
    </source>
</evidence>
<name>A0AAV2TP31_CALDB</name>
<comment type="caution">
    <text evidence="2">The sequence shown here is derived from an EMBL/GenBank/DDBJ whole genome shotgun (WGS) entry which is preliminary data.</text>
</comment>
<dbReference type="AlphaFoldDB" id="A0AAV2TP31"/>
<feature type="chain" id="PRO_5043785873" evidence="1">
    <location>
        <begin position="16"/>
        <end position="115"/>
    </location>
</feature>
<protein>
    <submittedName>
        <fullName evidence="2">Uncharacterized protein</fullName>
    </submittedName>
</protein>
<evidence type="ECO:0000313" key="3">
    <source>
        <dbReference type="Proteomes" id="UP001497525"/>
    </source>
</evidence>
<accession>A0AAV2TP31</accession>
<feature type="signal peptide" evidence="1">
    <location>
        <begin position="1"/>
        <end position="15"/>
    </location>
</feature>
<sequence>MRSLLILSLVGAISAVSVMDSIQQDEDSDETYELCVKAVNMGKDLIKNYLNSTTVKHFLGRISRQDNGVREFLGDHVTNPKIRDLLHKDNLSDEIPSTDDICKGIQSILIHRRTG</sequence>